<dbReference type="RefSeq" id="WP_088259291.1">
    <property type="nucleotide sequence ID" value="NZ_NIDE01000017.1"/>
</dbReference>
<dbReference type="InterPro" id="IPR008538">
    <property type="entry name" value="Uma2"/>
</dbReference>
<evidence type="ECO:0000313" key="2">
    <source>
        <dbReference type="EMBL" id="OWK36254.1"/>
    </source>
</evidence>
<sequence>MAQTAPDYVFETVGDLLESLGGIPPGRVHLVPHPGTATVEDVIRIHDRENRLCELVDGTLVEKTAGARESFLALELAFHVQSFNAQSGNRGMLLGADGAFRLMRGLVRIPDCSFTRWDRLPGGKVPAEPIPDLIPDLAIEVLSSENGTREMERKLKEYILCGVRLVWYADPATRTVRVFSGSTDATELTEVDVLDGADVLPGFRLPVRQLFAKL</sequence>
<dbReference type="AlphaFoldDB" id="A0A225D9B8"/>
<dbReference type="OrthoDB" id="1807117at2"/>
<dbReference type="Gene3D" id="3.90.1570.10">
    <property type="entry name" value="tt1808, chain A"/>
    <property type="match status" value="1"/>
</dbReference>
<organism evidence="2 3">
    <name type="scientific">Fimbriiglobus ruber</name>
    <dbReference type="NCBI Taxonomy" id="1908690"/>
    <lineage>
        <taxon>Bacteria</taxon>
        <taxon>Pseudomonadati</taxon>
        <taxon>Planctomycetota</taxon>
        <taxon>Planctomycetia</taxon>
        <taxon>Gemmatales</taxon>
        <taxon>Gemmataceae</taxon>
        <taxon>Fimbriiglobus</taxon>
    </lineage>
</organism>
<dbReference type="Proteomes" id="UP000214646">
    <property type="component" value="Unassembled WGS sequence"/>
</dbReference>
<dbReference type="InterPro" id="IPR011335">
    <property type="entry name" value="Restrct_endonuc-II-like"/>
</dbReference>
<feature type="domain" description="Putative restriction endonuclease" evidence="1">
    <location>
        <begin position="40"/>
        <end position="207"/>
    </location>
</feature>
<evidence type="ECO:0000313" key="3">
    <source>
        <dbReference type="Proteomes" id="UP000214646"/>
    </source>
</evidence>
<dbReference type="EMBL" id="NIDE01000017">
    <property type="protein sequence ID" value="OWK36254.1"/>
    <property type="molecule type" value="Genomic_DNA"/>
</dbReference>
<proteinExistence type="predicted"/>
<dbReference type="PANTHER" id="PTHR34107:SF1">
    <property type="entry name" value="SLL0198 PROTEIN"/>
    <property type="match status" value="1"/>
</dbReference>
<protein>
    <recommendedName>
        <fullName evidence="1">Putative restriction endonuclease domain-containing protein</fullName>
    </recommendedName>
</protein>
<dbReference type="InterPro" id="IPR012296">
    <property type="entry name" value="Nuclease_put_TT1808"/>
</dbReference>
<accession>A0A225D9B8</accession>
<reference evidence="3" key="1">
    <citation type="submission" date="2017-06" db="EMBL/GenBank/DDBJ databases">
        <title>Genome analysis of Fimbriiglobus ruber SP5, the first member of the order Planctomycetales with confirmed chitinolytic capability.</title>
        <authorList>
            <person name="Ravin N.V."/>
            <person name="Rakitin A.L."/>
            <person name="Ivanova A.A."/>
            <person name="Beletsky A.V."/>
            <person name="Kulichevskaya I.S."/>
            <person name="Mardanov A.V."/>
            <person name="Dedysh S.N."/>
        </authorList>
    </citation>
    <scope>NUCLEOTIDE SEQUENCE [LARGE SCALE GENOMIC DNA]</scope>
    <source>
        <strain evidence="3">SP5</strain>
    </source>
</reference>
<dbReference type="SUPFAM" id="SSF52980">
    <property type="entry name" value="Restriction endonuclease-like"/>
    <property type="match status" value="1"/>
</dbReference>
<dbReference type="PANTHER" id="PTHR34107">
    <property type="entry name" value="SLL0198 PROTEIN-RELATED"/>
    <property type="match status" value="1"/>
</dbReference>
<name>A0A225D9B8_9BACT</name>
<keyword evidence="3" id="KW-1185">Reference proteome</keyword>
<evidence type="ECO:0000259" key="1">
    <source>
        <dbReference type="Pfam" id="PF05685"/>
    </source>
</evidence>
<dbReference type="CDD" id="cd06260">
    <property type="entry name" value="DUF820-like"/>
    <property type="match status" value="1"/>
</dbReference>
<comment type="caution">
    <text evidence="2">The sequence shown here is derived from an EMBL/GenBank/DDBJ whole genome shotgun (WGS) entry which is preliminary data.</text>
</comment>
<dbReference type="Pfam" id="PF05685">
    <property type="entry name" value="Uma2"/>
    <property type="match status" value="1"/>
</dbReference>
<gene>
    <name evidence="2" type="ORF">FRUB_08817</name>
</gene>